<reference evidence="2" key="1">
    <citation type="submission" date="2022-06" db="EMBL/GenBank/DDBJ databases">
        <title>Amycolatopsis iheyaensis sp. nov., a new species of the genus Amycolatopsis isolated from soil in Iheya island, Japan.</title>
        <authorList>
            <person name="Ngamcharungchit C."/>
            <person name="Kanto H."/>
            <person name="Take A."/>
            <person name="Intra B."/>
            <person name="Matsumoto A."/>
            <person name="Panbangred W."/>
            <person name="Inahashi Y."/>
        </authorList>
    </citation>
    <scope>NUCLEOTIDE SEQUENCE</scope>
    <source>
        <strain evidence="2">OK19-0408</strain>
    </source>
</reference>
<dbReference type="EMBL" id="JAMXQV010000029">
    <property type="protein sequence ID" value="MCR6489033.1"/>
    <property type="molecule type" value="Genomic_DNA"/>
</dbReference>
<evidence type="ECO:0000313" key="2">
    <source>
        <dbReference type="EMBL" id="MCR6489033.1"/>
    </source>
</evidence>
<feature type="transmembrane region" description="Helical" evidence="1">
    <location>
        <begin position="36"/>
        <end position="60"/>
    </location>
</feature>
<proteinExistence type="predicted"/>
<keyword evidence="1" id="KW-1133">Transmembrane helix</keyword>
<dbReference type="AlphaFoldDB" id="A0A9X2NKG4"/>
<organism evidence="2 3">
    <name type="scientific">Amycolatopsis iheyensis</name>
    <dbReference type="NCBI Taxonomy" id="2945988"/>
    <lineage>
        <taxon>Bacteria</taxon>
        <taxon>Bacillati</taxon>
        <taxon>Actinomycetota</taxon>
        <taxon>Actinomycetes</taxon>
        <taxon>Pseudonocardiales</taxon>
        <taxon>Pseudonocardiaceae</taxon>
        <taxon>Amycolatopsis</taxon>
    </lineage>
</organism>
<protein>
    <submittedName>
        <fullName evidence="2">Uncharacterized protein</fullName>
    </submittedName>
</protein>
<evidence type="ECO:0000256" key="1">
    <source>
        <dbReference type="SAM" id="Phobius"/>
    </source>
</evidence>
<dbReference type="RefSeq" id="WP_257925600.1">
    <property type="nucleotide sequence ID" value="NZ_JAMXQV010000029.1"/>
</dbReference>
<gene>
    <name evidence="2" type="ORF">M8542_40015</name>
</gene>
<keyword evidence="3" id="KW-1185">Reference proteome</keyword>
<keyword evidence="1" id="KW-0812">Transmembrane</keyword>
<name>A0A9X2NKG4_9PSEU</name>
<comment type="caution">
    <text evidence="2">The sequence shown here is derived from an EMBL/GenBank/DDBJ whole genome shotgun (WGS) entry which is preliminary data.</text>
</comment>
<keyword evidence="1" id="KW-0472">Membrane</keyword>
<evidence type="ECO:0000313" key="3">
    <source>
        <dbReference type="Proteomes" id="UP001144096"/>
    </source>
</evidence>
<accession>A0A9X2NKG4</accession>
<sequence>MQRVSWPTAIVVLGFLGLVGVMFWRASGDLSHFDAVWSAAGPIVGIVVGAIPGAIFGVSAHGAQRRAQARAELYATRVPPEESGDIDDRALGLM</sequence>
<dbReference type="Proteomes" id="UP001144096">
    <property type="component" value="Unassembled WGS sequence"/>
</dbReference>
<feature type="transmembrane region" description="Helical" evidence="1">
    <location>
        <begin position="7"/>
        <end position="24"/>
    </location>
</feature>